<evidence type="ECO:0000256" key="6">
    <source>
        <dbReference type="ARBA" id="ARBA00022630"/>
    </source>
</evidence>
<dbReference type="EMBL" id="CP024988">
    <property type="protein sequence ID" value="AWT26607.1"/>
    <property type="molecule type" value="Genomic_DNA"/>
</dbReference>
<evidence type="ECO:0000313" key="16">
    <source>
        <dbReference type="EMBL" id="AWT26607.1"/>
    </source>
</evidence>
<evidence type="ECO:0000259" key="14">
    <source>
        <dbReference type="Pfam" id="PF00890"/>
    </source>
</evidence>
<dbReference type="InterPro" id="IPR037099">
    <property type="entry name" value="Fum_R/Succ_DH_flav-like_C_sf"/>
</dbReference>
<dbReference type="InterPro" id="IPR036188">
    <property type="entry name" value="FAD/NAD-bd_sf"/>
</dbReference>
<dbReference type="RefSeq" id="WP_110481608.1">
    <property type="nucleotide sequence ID" value="NZ_CP024988.1"/>
</dbReference>
<comment type="pathway">
    <text evidence="2">Cofactor biosynthesis; NAD(+) biosynthesis; iminoaspartate from L-aspartate (oxidase route): step 1/1.</text>
</comment>
<dbReference type="PANTHER" id="PTHR42716">
    <property type="entry name" value="L-ASPARTATE OXIDASE"/>
    <property type="match status" value="1"/>
</dbReference>
<proteinExistence type="inferred from homology"/>
<evidence type="ECO:0000256" key="7">
    <source>
        <dbReference type="ARBA" id="ARBA00022642"/>
    </source>
</evidence>
<dbReference type="Gene3D" id="3.50.50.60">
    <property type="entry name" value="FAD/NAD(P)-binding domain"/>
    <property type="match status" value="2"/>
</dbReference>
<dbReference type="PRINTS" id="PR00411">
    <property type="entry name" value="PNDRDTASEI"/>
</dbReference>
<evidence type="ECO:0000256" key="8">
    <source>
        <dbReference type="ARBA" id="ARBA00022827"/>
    </source>
</evidence>
<dbReference type="InterPro" id="IPR027477">
    <property type="entry name" value="Succ_DH/fumarate_Rdtase_cat_sf"/>
</dbReference>
<evidence type="ECO:0000256" key="1">
    <source>
        <dbReference type="ARBA" id="ARBA00001974"/>
    </source>
</evidence>
<keyword evidence="8" id="KW-0274">FAD</keyword>
<protein>
    <recommendedName>
        <fullName evidence="5">L-aspartate oxidase</fullName>
        <ecNumber evidence="4">1.4.3.16</ecNumber>
    </recommendedName>
    <alternativeName>
        <fullName evidence="11">Quinolinate synthase B</fullName>
    </alternativeName>
</protein>
<name>A0A2Z3YX12_9CORY</name>
<evidence type="ECO:0000256" key="5">
    <source>
        <dbReference type="ARBA" id="ARBA00021901"/>
    </source>
</evidence>
<evidence type="ECO:0000256" key="10">
    <source>
        <dbReference type="ARBA" id="ARBA00029426"/>
    </source>
</evidence>
<dbReference type="Pfam" id="PF02910">
    <property type="entry name" value="Succ_DH_flav_C"/>
    <property type="match status" value="1"/>
</dbReference>
<comment type="catalytic activity">
    <reaction evidence="12">
        <text>L-aspartate + O2 = iminosuccinate + H2O2</text>
        <dbReference type="Rhea" id="RHEA:25876"/>
        <dbReference type="ChEBI" id="CHEBI:15379"/>
        <dbReference type="ChEBI" id="CHEBI:16240"/>
        <dbReference type="ChEBI" id="CHEBI:29991"/>
        <dbReference type="ChEBI" id="CHEBI:77875"/>
        <dbReference type="EC" id="1.4.3.16"/>
    </reaction>
    <physiologicalReaction direction="left-to-right" evidence="12">
        <dbReference type="Rhea" id="RHEA:25877"/>
    </physiologicalReaction>
</comment>
<dbReference type="Gene3D" id="3.90.700.10">
    <property type="entry name" value="Succinate dehydrogenase/fumarate reductase flavoprotein, catalytic domain"/>
    <property type="match status" value="1"/>
</dbReference>
<dbReference type="GO" id="GO:0008734">
    <property type="term" value="F:L-aspartate oxidase activity"/>
    <property type="evidence" value="ECO:0007669"/>
    <property type="project" value="UniProtKB-EC"/>
</dbReference>
<evidence type="ECO:0000256" key="4">
    <source>
        <dbReference type="ARBA" id="ARBA00012173"/>
    </source>
</evidence>
<comment type="similarity">
    <text evidence="3">Belongs to the FAD-dependent oxidoreductase 2 family. NadB subfamily.</text>
</comment>
<sequence length="586" mass="62586">MNARSPRSPVTRAPSPTVVRDDADHLEIITGVLVIGGGPAATWAALNAARTSAGEGLGVTLVDKGYCGASGVAATSGVGHWLTPPGSPLRDETFRIKNATGGGQSDRVWVDAVLDETWAQISTLPAMGWDRVDRNRRQPSLDLTTDNPSGAPYFRGPAPDYLRFLRGQVKKAGVTVLDHSPAVELLVTDNRDAVVGARGLQVRAGRNWTVHAHAVVLATGGTTWRSHSLGGDTNTGDGQLMAAEAGADLAAMEYSNFQGMVPFGTSMDKNGYFIKAEYWTGDGTPIHYDDLHYSRVPLLEHSVKGTVYARFSQFAPAQRATARENMPNFFAVVDKLGINPFTERFPIDWVHEGTVRGTGGVRVDDTTCAVGLPGLYAAGDVAARDRITGAATGAGGPNLSWAVASGSWAGTHAARFAASRSGSPLTGRPGTASSASSPRGIRRHAAGLGSIATTSVGHGDGRTPDWRELTGRIRAQMLPLTNAVFRSEDRLASMLGELDRVWDLLRDASPRSPVDEYRLREVAGMAAMGRWATLSALERRESRAMHFRVDHPQTDPEATYRLLVSGVHRPRVHRQPSGKTRVGVPA</sequence>
<evidence type="ECO:0000256" key="12">
    <source>
        <dbReference type="ARBA" id="ARBA00048305"/>
    </source>
</evidence>
<evidence type="ECO:0000259" key="15">
    <source>
        <dbReference type="Pfam" id="PF02910"/>
    </source>
</evidence>
<dbReference type="InterPro" id="IPR003953">
    <property type="entry name" value="FAD-dep_OxRdtase_2_FAD-bd"/>
</dbReference>
<dbReference type="AlphaFoldDB" id="A0A2Z3YX12"/>
<evidence type="ECO:0000256" key="13">
    <source>
        <dbReference type="SAM" id="MobiDB-lite"/>
    </source>
</evidence>
<accession>A0A2Z3YX12</accession>
<keyword evidence="17" id="KW-1185">Reference proteome</keyword>
<keyword evidence="7" id="KW-0662">Pyridine nucleotide biosynthesis</keyword>
<dbReference type="InterPro" id="IPR015939">
    <property type="entry name" value="Fum_Rdtase/Succ_DH_flav-like_C"/>
</dbReference>
<evidence type="ECO:0000256" key="3">
    <source>
        <dbReference type="ARBA" id="ARBA00008562"/>
    </source>
</evidence>
<feature type="region of interest" description="Disordered" evidence="13">
    <location>
        <begin position="419"/>
        <end position="440"/>
    </location>
</feature>
<dbReference type="Gene3D" id="1.20.58.100">
    <property type="entry name" value="Fumarate reductase/succinate dehydrogenase flavoprotein-like, C-terminal domain"/>
    <property type="match status" value="1"/>
</dbReference>
<feature type="domain" description="Fumarate reductase/succinate dehydrogenase flavoprotein-like C-terminal" evidence="15">
    <location>
        <begin position="483"/>
        <end position="558"/>
    </location>
</feature>
<dbReference type="EC" id="1.4.3.16" evidence="4"/>
<comment type="function">
    <text evidence="10">Catalyzes the oxidation of L-aspartate to iminoaspartate, the first step in the de novo biosynthesis of NAD(+).</text>
</comment>
<evidence type="ECO:0000256" key="9">
    <source>
        <dbReference type="ARBA" id="ARBA00023002"/>
    </source>
</evidence>
<dbReference type="KEGG" id="cpre:Csp1_18310"/>
<evidence type="ECO:0000256" key="11">
    <source>
        <dbReference type="ARBA" id="ARBA00030386"/>
    </source>
</evidence>
<dbReference type="SUPFAM" id="SSF51905">
    <property type="entry name" value="FAD/NAD(P)-binding domain"/>
    <property type="match status" value="1"/>
</dbReference>
<feature type="domain" description="FAD-dependent oxidoreductase 2 FAD-binding" evidence="14">
    <location>
        <begin position="32"/>
        <end position="257"/>
    </location>
</feature>
<dbReference type="InterPro" id="IPR005288">
    <property type="entry name" value="NadB"/>
</dbReference>
<dbReference type="OrthoDB" id="9805351at2"/>
<evidence type="ECO:0000256" key="2">
    <source>
        <dbReference type="ARBA" id="ARBA00004950"/>
    </source>
</evidence>
<dbReference type="GO" id="GO:0009435">
    <property type="term" value="P:NAD+ biosynthetic process"/>
    <property type="evidence" value="ECO:0007669"/>
    <property type="project" value="InterPro"/>
</dbReference>
<comment type="cofactor">
    <cofactor evidence="1">
        <name>FAD</name>
        <dbReference type="ChEBI" id="CHEBI:57692"/>
    </cofactor>
</comment>
<evidence type="ECO:0000313" key="17">
    <source>
        <dbReference type="Proteomes" id="UP000247696"/>
    </source>
</evidence>
<dbReference type="GO" id="GO:0033765">
    <property type="term" value="F:steroid dehydrogenase activity, acting on the CH-CH group of donors"/>
    <property type="evidence" value="ECO:0007669"/>
    <property type="project" value="UniProtKB-ARBA"/>
</dbReference>
<gene>
    <name evidence="16" type="primary">frdA_2</name>
    <name evidence="16" type="ORF">Csp1_18310</name>
</gene>
<dbReference type="PRINTS" id="PR00368">
    <property type="entry name" value="FADPNR"/>
</dbReference>
<keyword evidence="6" id="KW-0285">Flavoprotein</keyword>
<keyword evidence="9 16" id="KW-0560">Oxidoreductase</keyword>
<dbReference type="STRING" id="1737425.GCA_900049755_01038"/>
<dbReference type="SUPFAM" id="SSF46977">
    <property type="entry name" value="Succinate dehydrogenase/fumarate reductase flavoprotein C-terminal domain"/>
    <property type="match status" value="1"/>
</dbReference>
<dbReference type="Proteomes" id="UP000247696">
    <property type="component" value="Chromosome"/>
</dbReference>
<dbReference type="PANTHER" id="PTHR42716:SF2">
    <property type="entry name" value="L-ASPARTATE OXIDASE, CHLOROPLASTIC"/>
    <property type="match status" value="1"/>
</dbReference>
<dbReference type="Pfam" id="PF00890">
    <property type="entry name" value="FAD_binding_2"/>
    <property type="match status" value="1"/>
</dbReference>
<reference evidence="17" key="1">
    <citation type="submission" date="2017-11" db="EMBL/GenBank/DDBJ databases">
        <title>Otitis media/interna in a cat caused by the recently described species Corynebacterium provencense.</title>
        <authorList>
            <person name="Kittl S."/>
            <person name="Brodard I."/>
            <person name="Rychener L."/>
            <person name="Jores J."/>
            <person name="Roosje P."/>
            <person name="Gobeli Brawand S."/>
        </authorList>
    </citation>
    <scope>NUCLEOTIDE SEQUENCE [LARGE SCALE GENOMIC DNA]</scope>
    <source>
        <strain evidence="17">17KM38</strain>
    </source>
</reference>
<organism evidence="16 17">
    <name type="scientific">Corynebacterium provencense</name>
    <dbReference type="NCBI Taxonomy" id="1737425"/>
    <lineage>
        <taxon>Bacteria</taxon>
        <taxon>Bacillati</taxon>
        <taxon>Actinomycetota</taxon>
        <taxon>Actinomycetes</taxon>
        <taxon>Mycobacteriales</taxon>
        <taxon>Corynebacteriaceae</taxon>
        <taxon>Corynebacterium</taxon>
    </lineage>
</organism>